<feature type="domain" description="HicB-like antitoxin of toxin-antitoxin system" evidence="1">
    <location>
        <begin position="5"/>
        <end position="116"/>
    </location>
</feature>
<dbReference type="EMBL" id="VTOZ01000006">
    <property type="protein sequence ID" value="TYZ29838.1"/>
    <property type="molecule type" value="Genomic_DNA"/>
</dbReference>
<evidence type="ECO:0000313" key="2">
    <source>
        <dbReference type="EMBL" id="TYZ29838.1"/>
    </source>
</evidence>
<organism evidence="2 3">
    <name type="scientific">Selenomonas caprae</name>
    <dbReference type="NCBI Taxonomy" id="2606905"/>
    <lineage>
        <taxon>Bacteria</taxon>
        <taxon>Bacillati</taxon>
        <taxon>Bacillota</taxon>
        <taxon>Negativicutes</taxon>
        <taxon>Selenomonadales</taxon>
        <taxon>Selenomonadaceae</taxon>
        <taxon>Selenomonas</taxon>
    </lineage>
</organism>
<accession>A0A5D6WS92</accession>
<dbReference type="Proteomes" id="UP000322783">
    <property type="component" value="Unassembled WGS sequence"/>
</dbReference>
<comment type="caution">
    <text evidence="2">The sequence shown here is derived from an EMBL/GenBank/DDBJ whole genome shotgun (WGS) entry which is preliminary data.</text>
</comment>
<evidence type="ECO:0000313" key="3">
    <source>
        <dbReference type="Proteomes" id="UP000322783"/>
    </source>
</evidence>
<dbReference type="InterPro" id="IPR035069">
    <property type="entry name" value="TTHA1013/TTHA0281-like"/>
</dbReference>
<dbReference type="InterPro" id="IPR031807">
    <property type="entry name" value="HicB-like"/>
</dbReference>
<protein>
    <submittedName>
        <fullName evidence="2">HicB family protein</fullName>
    </submittedName>
</protein>
<dbReference type="RefSeq" id="WP_149188673.1">
    <property type="nucleotide sequence ID" value="NZ_VTOZ01000006.1"/>
</dbReference>
<dbReference type="Pfam" id="PF15919">
    <property type="entry name" value="HicB_lk_antitox"/>
    <property type="match status" value="1"/>
</dbReference>
<evidence type="ECO:0000259" key="1">
    <source>
        <dbReference type="Pfam" id="PF15919"/>
    </source>
</evidence>
<dbReference type="SUPFAM" id="SSF143100">
    <property type="entry name" value="TTHA1013/TTHA0281-like"/>
    <property type="match status" value="1"/>
</dbReference>
<proteinExistence type="predicted"/>
<dbReference type="PANTHER" id="PTHR34504">
    <property type="entry name" value="ANTITOXIN HICB"/>
    <property type="match status" value="1"/>
</dbReference>
<name>A0A5D6WS92_9FIRM</name>
<dbReference type="PANTHER" id="PTHR34504:SF4">
    <property type="entry name" value="ANTITOXIN HICB"/>
    <property type="match status" value="1"/>
</dbReference>
<dbReference type="InterPro" id="IPR051404">
    <property type="entry name" value="TA_system_antitoxin"/>
</dbReference>
<sequence length="147" mass="16599">MLSMYPAIFYHEEDNGYAVVFPDLNHLSTSGDTYQEAMEMAVDCLAGYLYELKNSKQLIPQPTPINKVDISLEADEDDDYSAEDISITMVSVDVEEYAKKYFNKSVKKTLSLPRWLNDKAVAAGINFSKVLQNGLKIELEKSNIKCN</sequence>
<gene>
    <name evidence="2" type="ORF">FZ041_04430</name>
</gene>
<keyword evidence="3" id="KW-1185">Reference proteome</keyword>
<reference evidence="2 3" key="1">
    <citation type="submission" date="2019-08" db="EMBL/GenBank/DDBJ databases">
        <title>Selenomonas sp. mPRGC5 and Selenomonas sp. mPRGC8 isolated from ruminal fluid of dairy goat (Capra hircus).</title>
        <authorList>
            <person name="Poothong S."/>
            <person name="Nuengjamnong C."/>
            <person name="Tanasupawat S."/>
        </authorList>
    </citation>
    <scope>NUCLEOTIDE SEQUENCE [LARGE SCALE GENOMIC DNA]</scope>
    <source>
        <strain evidence="3">mPRGC8</strain>
    </source>
</reference>
<dbReference type="Gene3D" id="3.30.160.250">
    <property type="match status" value="1"/>
</dbReference>
<dbReference type="AlphaFoldDB" id="A0A5D6WS92"/>